<keyword evidence="1 9" id="KW-0245">EGF-like domain</keyword>
<evidence type="ECO:0000256" key="12">
    <source>
        <dbReference type="SAM" id="SignalP"/>
    </source>
</evidence>
<name>A0ABN8RET5_9CNID</name>
<dbReference type="PROSITE" id="PS00010">
    <property type="entry name" value="ASX_HYDROXYL"/>
    <property type="match status" value="2"/>
</dbReference>
<feature type="chain" id="PRO_5047477777" description="Metalloendopeptidase" evidence="12">
    <location>
        <begin position="16"/>
        <end position="399"/>
    </location>
</feature>
<dbReference type="EMBL" id="CALNXK010000216">
    <property type="protein sequence ID" value="CAH3176702.1"/>
    <property type="molecule type" value="Genomic_DNA"/>
</dbReference>
<dbReference type="PRINTS" id="PR00480">
    <property type="entry name" value="ASTACIN"/>
</dbReference>
<comment type="caution">
    <text evidence="15">The sequence shown here is derived from an EMBL/GenBank/DDBJ whole genome shotgun (WGS) entry which is preliminary data.</text>
</comment>
<feature type="binding site" evidence="10">
    <location>
        <position position="157"/>
    </location>
    <ligand>
        <name>Zn(2+)</name>
        <dbReference type="ChEBI" id="CHEBI:29105"/>
        <note>catalytic</note>
    </ligand>
</feature>
<comment type="cofactor">
    <cofactor evidence="10 11">
        <name>Zn(2+)</name>
        <dbReference type="ChEBI" id="CHEBI:29105"/>
    </cofactor>
    <text evidence="10 11">Binds 1 zinc ion per subunit.</text>
</comment>
<keyword evidence="3 10" id="KW-0479">Metal-binding</keyword>
<keyword evidence="5 10" id="KW-0378">Hydrolase</keyword>
<dbReference type="Gene3D" id="2.10.25.10">
    <property type="entry name" value="Laminin"/>
    <property type="match status" value="2"/>
</dbReference>
<feature type="active site" evidence="10">
    <location>
        <position position="154"/>
    </location>
</feature>
<keyword evidence="7 10" id="KW-0482">Metalloprotease</keyword>
<evidence type="ECO:0000259" key="13">
    <source>
        <dbReference type="PROSITE" id="PS50026"/>
    </source>
</evidence>
<feature type="domain" description="Peptidase M12A" evidence="14">
    <location>
        <begin position="58"/>
        <end position="258"/>
    </location>
</feature>
<dbReference type="SMART" id="SM00181">
    <property type="entry name" value="EGF"/>
    <property type="match status" value="2"/>
</dbReference>
<dbReference type="PANTHER" id="PTHR10127:SF780">
    <property type="entry name" value="METALLOENDOPEPTIDASE"/>
    <property type="match status" value="1"/>
</dbReference>
<dbReference type="InterPro" id="IPR001506">
    <property type="entry name" value="Peptidase_M12A"/>
</dbReference>
<feature type="signal peptide" evidence="12">
    <location>
        <begin position="1"/>
        <end position="15"/>
    </location>
</feature>
<dbReference type="InterPro" id="IPR006026">
    <property type="entry name" value="Peptidase_Metallo"/>
</dbReference>
<evidence type="ECO:0000256" key="6">
    <source>
        <dbReference type="ARBA" id="ARBA00022833"/>
    </source>
</evidence>
<keyword evidence="4 12" id="KW-0732">Signal</keyword>
<evidence type="ECO:0000256" key="7">
    <source>
        <dbReference type="ARBA" id="ARBA00023049"/>
    </source>
</evidence>
<dbReference type="PANTHER" id="PTHR10127">
    <property type="entry name" value="DISCOIDIN, CUB, EGF, LAMININ , AND ZINC METALLOPROTEASE DOMAIN CONTAINING"/>
    <property type="match status" value="1"/>
</dbReference>
<evidence type="ECO:0000313" key="15">
    <source>
        <dbReference type="EMBL" id="CAH3176702.1"/>
    </source>
</evidence>
<protein>
    <recommendedName>
        <fullName evidence="11">Metalloendopeptidase</fullName>
        <ecNumber evidence="11">3.4.24.-</ecNumber>
    </recommendedName>
</protein>
<evidence type="ECO:0000256" key="10">
    <source>
        <dbReference type="PROSITE-ProRule" id="PRU01211"/>
    </source>
</evidence>
<evidence type="ECO:0000256" key="8">
    <source>
        <dbReference type="ARBA" id="ARBA00023157"/>
    </source>
</evidence>
<keyword evidence="16" id="KW-1185">Reference proteome</keyword>
<keyword evidence="6 10" id="KW-0862">Zinc</keyword>
<dbReference type="SMART" id="SM00235">
    <property type="entry name" value="ZnMc"/>
    <property type="match status" value="1"/>
</dbReference>
<accession>A0ABN8RET5</accession>
<comment type="caution">
    <text evidence="9">Lacks conserved residue(s) required for the propagation of feature annotation.</text>
</comment>
<dbReference type="CDD" id="cd04280">
    <property type="entry name" value="ZnMc_astacin_like"/>
    <property type="match status" value="1"/>
</dbReference>
<dbReference type="Proteomes" id="UP001159405">
    <property type="component" value="Unassembled WGS sequence"/>
</dbReference>
<evidence type="ECO:0000313" key="16">
    <source>
        <dbReference type="Proteomes" id="UP001159405"/>
    </source>
</evidence>
<reference evidence="15 16" key="1">
    <citation type="submission" date="2022-05" db="EMBL/GenBank/DDBJ databases">
        <authorList>
            <consortium name="Genoscope - CEA"/>
            <person name="William W."/>
        </authorList>
    </citation>
    <scope>NUCLEOTIDE SEQUENCE [LARGE SCALE GENOMIC DNA]</scope>
</reference>
<dbReference type="PROSITE" id="PS01187">
    <property type="entry name" value="EGF_CA"/>
    <property type="match status" value="1"/>
</dbReference>
<dbReference type="Gene3D" id="3.40.390.10">
    <property type="entry name" value="Collagenase (Catalytic Domain)"/>
    <property type="match status" value="1"/>
</dbReference>
<keyword evidence="8" id="KW-1015">Disulfide bond</keyword>
<dbReference type="InterPro" id="IPR000742">
    <property type="entry name" value="EGF"/>
</dbReference>
<evidence type="ECO:0000256" key="1">
    <source>
        <dbReference type="ARBA" id="ARBA00022536"/>
    </source>
</evidence>
<organism evidence="15 16">
    <name type="scientific">Porites lobata</name>
    <dbReference type="NCBI Taxonomy" id="104759"/>
    <lineage>
        <taxon>Eukaryota</taxon>
        <taxon>Metazoa</taxon>
        <taxon>Cnidaria</taxon>
        <taxon>Anthozoa</taxon>
        <taxon>Hexacorallia</taxon>
        <taxon>Scleractinia</taxon>
        <taxon>Fungiina</taxon>
        <taxon>Poritidae</taxon>
        <taxon>Porites</taxon>
    </lineage>
</organism>
<feature type="domain" description="EGF-like" evidence="13">
    <location>
        <begin position="316"/>
        <end position="354"/>
    </location>
</feature>
<dbReference type="CDD" id="cd00054">
    <property type="entry name" value="EGF_CA"/>
    <property type="match status" value="2"/>
</dbReference>
<dbReference type="InterPro" id="IPR024731">
    <property type="entry name" value="NELL2-like_EGF"/>
</dbReference>
<dbReference type="InterPro" id="IPR024079">
    <property type="entry name" value="MetalloPept_cat_dom_sf"/>
</dbReference>
<dbReference type="PROSITE" id="PS01186">
    <property type="entry name" value="EGF_2"/>
    <property type="match status" value="1"/>
</dbReference>
<feature type="binding site" evidence="10">
    <location>
        <position position="153"/>
    </location>
    <ligand>
        <name>Zn(2+)</name>
        <dbReference type="ChEBI" id="CHEBI:29105"/>
        <note>catalytic</note>
    </ligand>
</feature>
<evidence type="ECO:0000256" key="2">
    <source>
        <dbReference type="ARBA" id="ARBA00022670"/>
    </source>
</evidence>
<dbReference type="InterPro" id="IPR001881">
    <property type="entry name" value="EGF-like_Ca-bd_dom"/>
</dbReference>
<evidence type="ECO:0000259" key="14">
    <source>
        <dbReference type="PROSITE" id="PS51864"/>
    </source>
</evidence>
<dbReference type="EC" id="3.4.24.-" evidence="11"/>
<dbReference type="InterPro" id="IPR034035">
    <property type="entry name" value="Astacin-like_dom"/>
</dbReference>
<dbReference type="SUPFAM" id="SSF55486">
    <property type="entry name" value="Metalloproteases ('zincins'), catalytic domain"/>
    <property type="match status" value="1"/>
</dbReference>
<dbReference type="PROSITE" id="PS51864">
    <property type="entry name" value="ASTACIN"/>
    <property type="match status" value="1"/>
</dbReference>
<feature type="binding site" evidence="10">
    <location>
        <position position="163"/>
    </location>
    <ligand>
        <name>Zn(2+)</name>
        <dbReference type="ChEBI" id="CHEBI:29105"/>
        <note>catalytic</note>
    </ligand>
</feature>
<feature type="domain" description="EGF-like" evidence="13">
    <location>
        <begin position="277"/>
        <end position="315"/>
    </location>
</feature>
<sequence length="399" mass="43633">MYWLVVLLLVRTVHSNSHNPDENQGIDDPNLYFEGDMILTPEQRYRVEHGKPVFGSNRRKRGASTFALWPLGVLVYEIDPSLAGNPTAMDAINAGMDEWTSKTCIRFKKRTNEPSYVVFQDGNGCSSNIGRTRRQPQQINLARGCRTRGIVAHEIGHALGFFHEQSRADRDSFVRILTQNIRPGFENNFLKYDNGFINSLGSPYDYGSLMHYGDKFFTKNGQPTIEVLTPAGAEIGQRNNLSSTDAQQANLLYQALCDARPKTAVPSTAPPPPPTTDLNECLSSSCGANAVCQNTIGSFTCTCKPGFTGNGLSCTDLNECLSSPCDANAVCQNTIGSFTCTCKPRFTGNGLSCTVPSTAPPPPPTTAICQDTASSCAWLRFFWCSFAPSSCLRTCNRCP</sequence>
<proteinExistence type="predicted"/>
<dbReference type="PROSITE" id="PS50026">
    <property type="entry name" value="EGF_3"/>
    <property type="match status" value="2"/>
</dbReference>
<evidence type="ECO:0000256" key="3">
    <source>
        <dbReference type="ARBA" id="ARBA00022723"/>
    </source>
</evidence>
<dbReference type="Pfam" id="PF12947">
    <property type="entry name" value="EGF_3"/>
    <property type="match status" value="2"/>
</dbReference>
<dbReference type="Pfam" id="PF01400">
    <property type="entry name" value="Astacin"/>
    <property type="match status" value="1"/>
</dbReference>
<dbReference type="InterPro" id="IPR018097">
    <property type="entry name" value="EGF_Ca-bd_CS"/>
</dbReference>
<dbReference type="SMART" id="SM00179">
    <property type="entry name" value="EGF_CA"/>
    <property type="match status" value="2"/>
</dbReference>
<keyword evidence="2 10" id="KW-0645">Protease</keyword>
<dbReference type="SUPFAM" id="SSF57196">
    <property type="entry name" value="EGF/Laminin"/>
    <property type="match status" value="1"/>
</dbReference>
<gene>
    <name evidence="15" type="ORF">PLOB_00018406</name>
</gene>
<evidence type="ECO:0000256" key="5">
    <source>
        <dbReference type="ARBA" id="ARBA00022801"/>
    </source>
</evidence>
<evidence type="ECO:0000256" key="4">
    <source>
        <dbReference type="ARBA" id="ARBA00022729"/>
    </source>
</evidence>
<evidence type="ECO:0000256" key="11">
    <source>
        <dbReference type="RuleBase" id="RU361183"/>
    </source>
</evidence>
<evidence type="ECO:0000256" key="9">
    <source>
        <dbReference type="PROSITE-ProRule" id="PRU00076"/>
    </source>
</evidence>
<dbReference type="InterPro" id="IPR000152">
    <property type="entry name" value="EGF-type_Asp/Asn_hydroxyl_site"/>
</dbReference>